<dbReference type="PROSITE" id="PS00519">
    <property type="entry name" value="HTH_ASNC_1"/>
    <property type="match status" value="1"/>
</dbReference>
<accession>A0ABT5IY81</accession>
<dbReference type="SUPFAM" id="SSF54909">
    <property type="entry name" value="Dimeric alpha+beta barrel"/>
    <property type="match status" value="1"/>
</dbReference>
<comment type="caution">
    <text evidence="5">The sequence shown here is derived from an EMBL/GenBank/DDBJ whole genome shotgun (WGS) entry which is preliminary data.</text>
</comment>
<dbReference type="PRINTS" id="PR00033">
    <property type="entry name" value="HTHASNC"/>
</dbReference>
<dbReference type="Gene3D" id="1.10.10.10">
    <property type="entry name" value="Winged helix-like DNA-binding domain superfamily/Winged helix DNA-binding domain"/>
    <property type="match status" value="1"/>
</dbReference>
<dbReference type="EMBL" id="JAQQLF010000011">
    <property type="protein sequence ID" value="MDC7717526.1"/>
    <property type="molecule type" value="Genomic_DNA"/>
</dbReference>
<dbReference type="InterPro" id="IPR019885">
    <property type="entry name" value="Tscrpt_reg_HTH_AsnC-type_CS"/>
</dbReference>
<keyword evidence="2" id="KW-0238">DNA-binding</keyword>
<evidence type="ECO:0000256" key="2">
    <source>
        <dbReference type="ARBA" id="ARBA00023125"/>
    </source>
</evidence>
<dbReference type="PANTHER" id="PTHR30154">
    <property type="entry name" value="LEUCINE-RESPONSIVE REGULATORY PROTEIN"/>
    <property type="match status" value="1"/>
</dbReference>
<dbReference type="SMART" id="SM00344">
    <property type="entry name" value="HTH_ASNC"/>
    <property type="match status" value="1"/>
</dbReference>
<reference evidence="5 6" key="1">
    <citation type="submission" date="2023-01" db="EMBL/GenBank/DDBJ databases">
        <title>Novel species of the genus Vogesella isolated from rivers.</title>
        <authorList>
            <person name="Lu H."/>
        </authorList>
    </citation>
    <scope>NUCLEOTIDE SEQUENCE [LARGE SCALE GENOMIC DNA]</scope>
    <source>
        <strain evidence="5 6">DC21W</strain>
    </source>
</reference>
<evidence type="ECO:0000313" key="5">
    <source>
        <dbReference type="EMBL" id="MDC7717526.1"/>
    </source>
</evidence>
<gene>
    <name evidence="5" type="ORF">PQU95_09910</name>
</gene>
<evidence type="ECO:0000259" key="4">
    <source>
        <dbReference type="PROSITE" id="PS50956"/>
    </source>
</evidence>
<name>A0ABT5IY81_9NEIS</name>
<dbReference type="InterPro" id="IPR011991">
    <property type="entry name" value="ArsR-like_HTH"/>
</dbReference>
<dbReference type="InterPro" id="IPR019888">
    <property type="entry name" value="Tscrpt_reg_AsnC-like"/>
</dbReference>
<dbReference type="CDD" id="cd00090">
    <property type="entry name" value="HTH_ARSR"/>
    <property type="match status" value="1"/>
</dbReference>
<dbReference type="InterPro" id="IPR019887">
    <property type="entry name" value="Tscrpt_reg_AsnC/Lrp_C"/>
</dbReference>
<protein>
    <submittedName>
        <fullName evidence="5">Lrp/AsnC family transcriptional regulator</fullName>
    </submittedName>
</protein>
<keyword evidence="1" id="KW-0805">Transcription regulation</keyword>
<feature type="domain" description="HTH asnC-type" evidence="4">
    <location>
        <begin position="10"/>
        <end position="71"/>
    </location>
</feature>
<organism evidence="5 6">
    <name type="scientific">Vogesella aquatica</name>
    <dbReference type="NCBI Taxonomy" id="2984206"/>
    <lineage>
        <taxon>Bacteria</taxon>
        <taxon>Pseudomonadati</taxon>
        <taxon>Pseudomonadota</taxon>
        <taxon>Betaproteobacteria</taxon>
        <taxon>Neisseriales</taxon>
        <taxon>Chromobacteriaceae</taxon>
        <taxon>Vogesella</taxon>
    </lineage>
</organism>
<evidence type="ECO:0000256" key="1">
    <source>
        <dbReference type="ARBA" id="ARBA00023015"/>
    </source>
</evidence>
<dbReference type="InterPro" id="IPR036388">
    <property type="entry name" value="WH-like_DNA-bd_sf"/>
</dbReference>
<dbReference type="InterPro" id="IPR000485">
    <property type="entry name" value="AsnC-type_HTH_dom"/>
</dbReference>
<dbReference type="Gene3D" id="3.30.70.920">
    <property type="match status" value="1"/>
</dbReference>
<keyword evidence="6" id="KW-1185">Reference proteome</keyword>
<dbReference type="Pfam" id="PF13412">
    <property type="entry name" value="HTH_24"/>
    <property type="match status" value="1"/>
</dbReference>
<dbReference type="RefSeq" id="WP_227303442.1">
    <property type="nucleotide sequence ID" value="NZ_JAQQLF010000011.1"/>
</dbReference>
<keyword evidence="3" id="KW-0804">Transcription</keyword>
<dbReference type="SUPFAM" id="SSF46785">
    <property type="entry name" value="Winged helix' DNA-binding domain"/>
    <property type="match status" value="1"/>
</dbReference>
<dbReference type="PANTHER" id="PTHR30154:SF34">
    <property type="entry name" value="TRANSCRIPTIONAL REGULATOR AZLB"/>
    <property type="match status" value="1"/>
</dbReference>
<sequence length="158" mass="17750">MKKENPTAALDDTDLAILRHVQQDGALSTPQLAERLALSVTPCWRRLKRLQDDGYIRGYQANLDRRRLGLDVFAYVSLSFASVGNPQPAAFEALVRDHAQVLTCHKVTGNADYMLLVVASNLDHYSQFVEWLRAIPGIHTIHSNLALKEVKADYRLPL</sequence>
<evidence type="ECO:0000313" key="6">
    <source>
        <dbReference type="Proteomes" id="UP001219956"/>
    </source>
</evidence>
<dbReference type="Proteomes" id="UP001219956">
    <property type="component" value="Unassembled WGS sequence"/>
</dbReference>
<dbReference type="InterPro" id="IPR011008">
    <property type="entry name" value="Dimeric_a/b-barrel"/>
</dbReference>
<dbReference type="Pfam" id="PF01037">
    <property type="entry name" value="AsnC_trans_reg"/>
    <property type="match status" value="1"/>
</dbReference>
<dbReference type="InterPro" id="IPR036390">
    <property type="entry name" value="WH_DNA-bd_sf"/>
</dbReference>
<proteinExistence type="predicted"/>
<dbReference type="PROSITE" id="PS50956">
    <property type="entry name" value="HTH_ASNC_2"/>
    <property type="match status" value="1"/>
</dbReference>
<evidence type="ECO:0000256" key="3">
    <source>
        <dbReference type="ARBA" id="ARBA00023163"/>
    </source>
</evidence>